<dbReference type="SUPFAM" id="SSF51197">
    <property type="entry name" value="Clavaminate synthase-like"/>
    <property type="match status" value="1"/>
</dbReference>
<keyword evidence="4" id="KW-1185">Reference proteome</keyword>
<dbReference type="InterPro" id="IPR027443">
    <property type="entry name" value="IPNS-like_sf"/>
</dbReference>
<dbReference type="Pfam" id="PF14226">
    <property type="entry name" value="DIOX_N"/>
    <property type="match status" value="1"/>
</dbReference>
<reference evidence="3 4" key="1">
    <citation type="journal article" date="2015" name="Fungal Genet. Biol.">
        <title>Evolution of novel wood decay mechanisms in Agaricales revealed by the genome sequences of Fistulina hepatica and Cylindrobasidium torrendii.</title>
        <authorList>
            <person name="Floudas D."/>
            <person name="Held B.W."/>
            <person name="Riley R."/>
            <person name="Nagy L.G."/>
            <person name="Koehler G."/>
            <person name="Ransdell A.S."/>
            <person name="Younus H."/>
            <person name="Chow J."/>
            <person name="Chiniquy J."/>
            <person name="Lipzen A."/>
            <person name="Tritt A."/>
            <person name="Sun H."/>
            <person name="Haridas S."/>
            <person name="LaButti K."/>
            <person name="Ohm R.A."/>
            <person name="Kues U."/>
            <person name="Blanchette R.A."/>
            <person name="Grigoriev I.V."/>
            <person name="Minto R.E."/>
            <person name="Hibbett D.S."/>
        </authorList>
    </citation>
    <scope>NUCLEOTIDE SEQUENCE [LARGE SCALE GENOMIC DNA]</scope>
    <source>
        <strain evidence="3 4">FP15055 ss-10</strain>
    </source>
</reference>
<dbReference type="PRINTS" id="PR00682">
    <property type="entry name" value="IPNSYNTHASE"/>
</dbReference>
<dbReference type="PANTHER" id="PTHR47990">
    <property type="entry name" value="2-OXOGLUTARATE (2OG) AND FE(II)-DEPENDENT OXYGENASE SUPERFAMILY PROTEIN-RELATED"/>
    <property type="match status" value="1"/>
</dbReference>
<feature type="domain" description="Fe2OG dioxygenase" evidence="2">
    <location>
        <begin position="204"/>
        <end position="311"/>
    </location>
</feature>
<dbReference type="InterPro" id="IPR050231">
    <property type="entry name" value="Iron_ascorbate_oxido_reductase"/>
</dbReference>
<dbReference type="OrthoDB" id="406156at2759"/>
<dbReference type="AlphaFoldDB" id="A0A0D7BAE7"/>
<dbReference type="FunFam" id="2.60.120.330:FF:000040">
    <property type="entry name" value="Chromosome 21, whole genome shotgun sequence"/>
    <property type="match status" value="1"/>
</dbReference>
<dbReference type="InterPro" id="IPR005123">
    <property type="entry name" value="Oxoglu/Fe-dep_dioxygenase_dom"/>
</dbReference>
<comment type="similarity">
    <text evidence="1">Belongs to the iron/ascorbate-dependent oxidoreductase family.</text>
</comment>
<dbReference type="InterPro" id="IPR044861">
    <property type="entry name" value="IPNS-like_FE2OG_OXY"/>
</dbReference>
<evidence type="ECO:0000313" key="4">
    <source>
        <dbReference type="Proteomes" id="UP000054007"/>
    </source>
</evidence>
<dbReference type="Gene3D" id="2.60.120.330">
    <property type="entry name" value="B-lactam Antibiotic, Isopenicillin N Synthase, Chain"/>
    <property type="match status" value="1"/>
</dbReference>
<dbReference type="PROSITE" id="PS51471">
    <property type="entry name" value="FE2OG_OXY"/>
    <property type="match status" value="1"/>
</dbReference>
<evidence type="ECO:0000259" key="2">
    <source>
        <dbReference type="PROSITE" id="PS51471"/>
    </source>
</evidence>
<keyword evidence="1" id="KW-0560">Oxidoreductase</keyword>
<dbReference type="Proteomes" id="UP000054007">
    <property type="component" value="Unassembled WGS sequence"/>
</dbReference>
<evidence type="ECO:0000313" key="3">
    <source>
        <dbReference type="EMBL" id="KIY67144.1"/>
    </source>
</evidence>
<evidence type="ECO:0000256" key="1">
    <source>
        <dbReference type="RuleBase" id="RU003682"/>
    </source>
</evidence>
<organism evidence="3 4">
    <name type="scientific">Cylindrobasidium torrendii FP15055 ss-10</name>
    <dbReference type="NCBI Taxonomy" id="1314674"/>
    <lineage>
        <taxon>Eukaryota</taxon>
        <taxon>Fungi</taxon>
        <taxon>Dikarya</taxon>
        <taxon>Basidiomycota</taxon>
        <taxon>Agaricomycotina</taxon>
        <taxon>Agaricomycetes</taxon>
        <taxon>Agaricomycetidae</taxon>
        <taxon>Agaricales</taxon>
        <taxon>Marasmiineae</taxon>
        <taxon>Physalacriaceae</taxon>
        <taxon>Cylindrobasidium</taxon>
    </lineage>
</organism>
<dbReference type="STRING" id="1314674.A0A0D7BAE7"/>
<accession>A0A0D7BAE7</accession>
<proteinExistence type="inferred from homology"/>
<sequence>MSSSKIPIVHWERPAPTKYDLDYADLTSIDLSLYDKPEGCEKLVETIRHALTEVGFWVVTNTGFTQEEVDHQFALGQTFFEQSLEEKNSNRCNFEEGGYFGYRGAYERTVYGTDVKDNMELINIPKVTAEYEKEPKHRLVQENKEVIGDFTRRCWYNVARKLFVLFALALELPEDYFVKIHDYKTPSEDHLRYVRASHLGHFPLYNNPQSMYHPRTKEEDEKVMNLWAWAHTDYGSLTLLFSQNVSGLQIKTPEGEYKDVRPIDGSIVVNIADTMSFITKGYLKSTIHRVHRPPPDQDHIDRVGVIYMCRPNNNALIRPAPSPLLRRLGLVTPADEADETEVTALEYIQARVKRVHASKTYGTRADAGEKFKHKHLEIVENFAEKTDNIDALSVIAAAA</sequence>
<gene>
    <name evidence="3" type="ORF">CYLTODRAFT_431480</name>
</gene>
<name>A0A0D7BAE7_9AGAR</name>
<keyword evidence="1" id="KW-0479">Metal-binding</keyword>
<dbReference type="EMBL" id="KN880533">
    <property type="protein sequence ID" value="KIY67144.1"/>
    <property type="molecule type" value="Genomic_DNA"/>
</dbReference>
<dbReference type="GO" id="GO:0016491">
    <property type="term" value="F:oxidoreductase activity"/>
    <property type="evidence" value="ECO:0007669"/>
    <property type="project" value="UniProtKB-KW"/>
</dbReference>
<dbReference type="Pfam" id="PF03171">
    <property type="entry name" value="2OG-FeII_Oxy"/>
    <property type="match status" value="1"/>
</dbReference>
<keyword evidence="1" id="KW-0408">Iron</keyword>
<dbReference type="GO" id="GO:0046872">
    <property type="term" value="F:metal ion binding"/>
    <property type="evidence" value="ECO:0007669"/>
    <property type="project" value="UniProtKB-KW"/>
</dbReference>
<dbReference type="InterPro" id="IPR026992">
    <property type="entry name" value="DIOX_N"/>
</dbReference>
<protein>
    <submittedName>
        <fullName evidence="3">Clavaminate synthase-like protein</fullName>
    </submittedName>
</protein>